<feature type="region of interest" description="Disordered" evidence="1">
    <location>
        <begin position="1"/>
        <end position="94"/>
    </location>
</feature>
<feature type="region of interest" description="Disordered" evidence="1">
    <location>
        <begin position="254"/>
        <end position="304"/>
    </location>
</feature>
<protein>
    <recommendedName>
        <fullName evidence="5">Transmembrane protein</fullName>
    </recommendedName>
</protein>
<dbReference type="AlphaFoldDB" id="A0A1Y2I1R4"/>
<organism evidence="3 4">
    <name type="scientific">Catenaria anguillulae PL171</name>
    <dbReference type="NCBI Taxonomy" id="765915"/>
    <lineage>
        <taxon>Eukaryota</taxon>
        <taxon>Fungi</taxon>
        <taxon>Fungi incertae sedis</taxon>
        <taxon>Blastocladiomycota</taxon>
        <taxon>Blastocladiomycetes</taxon>
        <taxon>Blastocladiales</taxon>
        <taxon>Catenariaceae</taxon>
        <taxon>Catenaria</taxon>
    </lineage>
</organism>
<feature type="compositionally biased region" description="Polar residues" evidence="1">
    <location>
        <begin position="77"/>
        <end position="88"/>
    </location>
</feature>
<sequence length="304" mass="31627">MKWADVPHVVARGSGGVSSTSQPSSVPASKPASSLPPSRTPDPSPQVSRTGASSTPTAVARSPTSTTKSEPVGGTRLSAQDASSPATGSKSNSSSFSLLGLVIGLGLAALAVLLAITVLQTRRARNKKKAEDDAFLRRVVANNMGRRPPPTSTATRSNSAGSQSTPTNRSPASTADRPGAAPSSGQFPPPNNNASDFGPPLYPSAQHQPYPADAQYAQPSLYPAQPPQYDLGVPTALAPAPMPQPNQVYFAESSFSDSHSHLQGHIPHGQYHHHHGSQLPPPPPSHLERPSPAFAQNPRPRRGS</sequence>
<keyword evidence="4" id="KW-1185">Reference proteome</keyword>
<keyword evidence="2" id="KW-0472">Membrane</keyword>
<feature type="compositionally biased region" description="Polar residues" evidence="1">
    <location>
        <begin position="45"/>
        <end position="69"/>
    </location>
</feature>
<feature type="compositionally biased region" description="Polar residues" evidence="1">
    <location>
        <begin position="152"/>
        <end position="173"/>
    </location>
</feature>
<reference evidence="3 4" key="1">
    <citation type="submission" date="2016-07" db="EMBL/GenBank/DDBJ databases">
        <title>Pervasive Adenine N6-methylation of Active Genes in Fungi.</title>
        <authorList>
            <consortium name="DOE Joint Genome Institute"/>
            <person name="Mondo S.J."/>
            <person name="Dannebaum R.O."/>
            <person name="Kuo R.C."/>
            <person name="Labutti K."/>
            <person name="Haridas S."/>
            <person name="Kuo A."/>
            <person name="Salamov A."/>
            <person name="Ahrendt S.R."/>
            <person name="Lipzen A."/>
            <person name="Sullivan W."/>
            <person name="Andreopoulos W.B."/>
            <person name="Clum A."/>
            <person name="Lindquist E."/>
            <person name="Daum C."/>
            <person name="Ramamoorthy G.K."/>
            <person name="Gryganskyi A."/>
            <person name="Culley D."/>
            <person name="Magnuson J.K."/>
            <person name="James T.Y."/>
            <person name="O'Malley M.A."/>
            <person name="Stajich J.E."/>
            <person name="Spatafora J.W."/>
            <person name="Visel A."/>
            <person name="Grigoriev I.V."/>
        </authorList>
    </citation>
    <scope>NUCLEOTIDE SEQUENCE [LARGE SCALE GENOMIC DNA]</scope>
    <source>
        <strain evidence="3 4">PL171</strain>
    </source>
</reference>
<feature type="transmembrane region" description="Helical" evidence="2">
    <location>
        <begin position="96"/>
        <end position="119"/>
    </location>
</feature>
<evidence type="ECO:0000313" key="3">
    <source>
        <dbReference type="EMBL" id="ORZ39891.1"/>
    </source>
</evidence>
<feature type="compositionally biased region" description="Low complexity" evidence="1">
    <location>
        <begin position="17"/>
        <end position="37"/>
    </location>
</feature>
<proteinExistence type="predicted"/>
<comment type="caution">
    <text evidence="3">The sequence shown here is derived from an EMBL/GenBank/DDBJ whole genome shotgun (WGS) entry which is preliminary data.</text>
</comment>
<evidence type="ECO:0000313" key="4">
    <source>
        <dbReference type="Proteomes" id="UP000193411"/>
    </source>
</evidence>
<keyword evidence="2" id="KW-1133">Transmembrane helix</keyword>
<gene>
    <name evidence="3" type="ORF">BCR44DRAFT_53309</name>
</gene>
<name>A0A1Y2I1R4_9FUNG</name>
<accession>A0A1Y2I1R4</accession>
<evidence type="ECO:0000256" key="1">
    <source>
        <dbReference type="SAM" id="MobiDB-lite"/>
    </source>
</evidence>
<keyword evidence="2" id="KW-0812">Transmembrane</keyword>
<evidence type="ECO:0008006" key="5">
    <source>
        <dbReference type="Google" id="ProtNLM"/>
    </source>
</evidence>
<dbReference type="EMBL" id="MCFL01000004">
    <property type="protein sequence ID" value="ORZ39891.1"/>
    <property type="molecule type" value="Genomic_DNA"/>
</dbReference>
<dbReference type="Proteomes" id="UP000193411">
    <property type="component" value="Unassembled WGS sequence"/>
</dbReference>
<evidence type="ECO:0000256" key="2">
    <source>
        <dbReference type="SAM" id="Phobius"/>
    </source>
</evidence>
<feature type="region of interest" description="Disordered" evidence="1">
    <location>
        <begin position="137"/>
        <end position="240"/>
    </location>
</feature>